<dbReference type="CDD" id="cd07982">
    <property type="entry name" value="HFD_TAF10"/>
    <property type="match status" value="1"/>
</dbReference>
<evidence type="ECO:0000313" key="7">
    <source>
        <dbReference type="Proteomes" id="UP000030655"/>
    </source>
</evidence>
<dbReference type="EMBL" id="KK365477">
    <property type="protein sequence ID" value="KCZ79001.1"/>
    <property type="molecule type" value="Genomic_DNA"/>
</dbReference>
<dbReference type="PANTHER" id="PTHR21242:SF0">
    <property type="entry name" value="TRANSCRIPTION INITIATION FACTOR TFIID SUBUNIT 10"/>
    <property type="match status" value="1"/>
</dbReference>
<organism evidence="6 7">
    <name type="scientific">Anncaliia algerae PRA339</name>
    <dbReference type="NCBI Taxonomy" id="1288291"/>
    <lineage>
        <taxon>Eukaryota</taxon>
        <taxon>Fungi</taxon>
        <taxon>Fungi incertae sedis</taxon>
        <taxon>Microsporidia</taxon>
        <taxon>Tubulinosematoidea</taxon>
        <taxon>Tubulinosematidae</taxon>
        <taxon>Anncaliia</taxon>
    </lineage>
</organism>
<name>A0A059EWA9_9MICR</name>
<dbReference type="GO" id="GO:0006367">
    <property type="term" value="P:transcription initiation at RNA polymerase II promoter"/>
    <property type="evidence" value="ECO:0007669"/>
    <property type="project" value="TreeGrafter"/>
</dbReference>
<evidence type="ECO:0008006" key="8">
    <source>
        <dbReference type="Google" id="ProtNLM"/>
    </source>
</evidence>
<evidence type="ECO:0000256" key="4">
    <source>
        <dbReference type="ARBA" id="ARBA00023242"/>
    </source>
</evidence>
<dbReference type="GO" id="GO:0000124">
    <property type="term" value="C:SAGA complex"/>
    <property type="evidence" value="ECO:0007669"/>
    <property type="project" value="TreeGrafter"/>
</dbReference>
<evidence type="ECO:0000256" key="3">
    <source>
        <dbReference type="ARBA" id="ARBA00023163"/>
    </source>
</evidence>
<sequence length="108" mass="12556">MQDNNFNEFKSKLDDFVPLLPDVVIEYFMEKAGIDSSDENVRKYVSLLAQKFITDVSTSAMQFRKIHHKGASKDKRMPKEKKNTLQIADIEKALAEYGIDISRPFYFM</sequence>
<dbReference type="VEuPathDB" id="MicrosporidiaDB:H312_03615"/>
<protein>
    <recommendedName>
        <fullName evidence="8">Transcription initiation factor TFIID subunit 10</fullName>
    </recommendedName>
</protein>
<keyword evidence="3" id="KW-0804">Transcription</keyword>
<keyword evidence="4" id="KW-0539">Nucleus</keyword>
<evidence type="ECO:0000313" key="6">
    <source>
        <dbReference type="EMBL" id="KCZ79001.1"/>
    </source>
</evidence>
<gene>
    <name evidence="6" type="ORF">H312_03615</name>
</gene>
<dbReference type="PRINTS" id="PR01443">
    <property type="entry name" value="TFIID30KDSUB"/>
</dbReference>
<dbReference type="PANTHER" id="PTHR21242">
    <property type="entry name" value="TRANSCRIPTION INITIATION FACTOR TFIID SUBUNIT 10"/>
    <property type="match status" value="1"/>
</dbReference>
<evidence type="ECO:0000256" key="2">
    <source>
        <dbReference type="ARBA" id="ARBA00023015"/>
    </source>
</evidence>
<reference evidence="6 7" key="2">
    <citation type="submission" date="2014-03" db="EMBL/GenBank/DDBJ databases">
        <title>The Genome Sequence of Anncaliia algerae insect isolate PRA339.</title>
        <authorList>
            <consortium name="The Broad Institute Genome Sequencing Platform"/>
            <consortium name="The Broad Institute Genome Sequencing Center for Infectious Disease"/>
            <person name="Cuomo C."/>
            <person name="Becnel J."/>
            <person name="Sanscrainte N."/>
            <person name="Walker B."/>
            <person name="Young S.K."/>
            <person name="Zeng Q."/>
            <person name="Gargeya S."/>
            <person name="Fitzgerald M."/>
            <person name="Haas B."/>
            <person name="Abouelleil A."/>
            <person name="Alvarado L."/>
            <person name="Arachchi H.M."/>
            <person name="Berlin A.M."/>
            <person name="Chapman S.B."/>
            <person name="Dewar J."/>
            <person name="Goldberg J."/>
            <person name="Griggs A."/>
            <person name="Gujja S."/>
            <person name="Hansen M."/>
            <person name="Howarth C."/>
            <person name="Imamovic A."/>
            <person name="Larimer J."/>
            <person name="McCowan C."/>
            <person name="Murphy C."/>
            <person name="Neiman D."/>
            <person name="Pearson M."/>
            <person name="Priest M."/>
            <person name="Roberts A."/>
            <person name="Saif S."/>
            <person name="Shea T."/>
            <person name="Sisk P."/>
            <person name="Sykes S."/>
            <person name="Wortman J."/>
            <person name="Nusbaum C."/>
            <person name="Birren B."/>
        </authorList>
    </citation>
    <scope>NUCLEOTIDE SEQUENCE [LARGE SCALE GENOMIC DNA]</scope>
    <source>
        <strain evidence="6 7">PRA339</strain>
    </source>
</reference>
<keyword evidence="2" id="KW-0805">Transcription regulation</keyword>
<dbReference type="AlphaFoldDB" id="A0A059EWA9"/>
<dbReference type="GO" id="GO:0005669">
    <property type="term" value="C:transcription factor TFIID complex"/>
    <property type="evidence" value="ECO:0007669"/>
    <property type="project" value="TreeGrafter"/>
</dbReference>
<dbReference type="Pfam" id="PF03540">
    <property type="entry name" value="TAF10"/>
    <property type="match status" value="1"/>
</dbReference>
<dbReference type="HOGENOM" id="CLU_064104_4_2_1"/>
<keyword evidence="7" id="KW-1185">Reference proteome</keyword>
<dbReference type="InterPro" id="IPR003923">
    <property type="entry name" value="TAF10"/>
</dbReference>
<comment type="similarity">
    <text evidence="5">Belongs to the TAF10 family.</text>
</comment>
<dbReference type="Proteomes" id="UP000030655">
    <property type="component" value="Unassembled WGS sequence"/>
</dbReference>
<dbReference type="OrthoDB" id="154356at2759"/>
<accession>A0A059EWA9</accession>
<reference evidence="7" key="1">
    <citation type="submission" date="2013-02" db="EMBL/GenBank/DDBJ databases">
        <authorList>
            <consortium name="The Broad Institute Genome Sequencing Platform"/>
            <person name="Cuomo C."/>
            <person name="Becnel J."/>
            <person name="Sanscrainte N."/>
            <person name="Walker B."/>
            <person name="Young S.K."/>
            <person name="Zeng Q."/>
            <person name="Gargeya S."/>
            <person name="Fitzgerald M."/>
            <person name="Haas B."/>
            <person name="Abouelleil A."/>
            <person name="Alvarado L."/>
            <person name="Arachchi H.M."/>
            <person name="Berlin A.M."/>
            <person name="Chapman S.B."/>
            <person name="Dewar J."/>
            <person name="Goldberg J."/>
            <person name="Griggs A."/>
            <person name="Gujja S."/>
            <person name="Hansen M."/>
            <person name="Howarth C."/>
            <person name="Imamovic A."/>
            <person name="Larimer J."/>
            <person name="McCowan C."/>
            <person name="Murphy C."/>
            <person name="Neiman D."/>
            <person name="Pearson M."/>
            <person name="Priest M."/>
            <person name="Roberts A."/>
            <person name="Saif S."/>
            <person name="Shea T."/>
            <person name="Sisk P."/>
            <person name="Sykes S."/>
            <person name="Wortman J."/>
            <person name="Nusbaum C."/>
            <person name="Birren B."/>
        </authorList>
    </citation>
    <scope>NUCLEOTIDE SEQUENCE [LARGE SCALE GENOMIC DNA]</scope>
    <source>
        <strain evidence="7">PRA339</strain>
    </source>
</reference>
<dbReference type="STRING" id="1288291.A0A059EWA9"/>
<evidence type="ECO:0000256" key="1">
    <source>
        <dbReference type="ARBA" id="ARBA00004123"/>
    </source>
</evidence>
<comment type="subcellular location">
    <subcellularLocation>
        <location evidence="1">Nucleus</location>
    </subcellularLocation>
</comment>
<evidence type="ECO:0000256" key="5">
    <source>
        <dbReference type="ARBA" id="ARBA00025730"/>
    </source>
</evidence>
<proteinExistence type="inferred from homology"/>
<dbReference type="GO" id="GO:1990841">
    <property type="term" value="F:promoter-specific chromatin binding"/>
    <property type="evidence" value="ECO:0007669"/>
    <property type="project" value="TreeGrafter"/>
</dbReference>
<dbReference type="GO" id="GO:0016251">
    <property type="term" value="F:RNA polymerase II general transcription initiation factor activity"/>
    <property type="evidence" value="ECO:0007669"/>
    <property type="project" value="TreeGrafter"/>
</dbReference>